<keyword evidence="11" id="KW-1185">Reference proteome</keyword>
<comment type="function">
    <text evidence="4">Inhibitor of the serine/threonine-protein kinase PAK4. Acts by binding PAK4 in a substrate-like manner, inhibiting the protein kinase activity.</text>
</comment>
<feature type="compositionally biased region" description="Low complexity" evidence="8">
    <location>
        <begin position="248"/>
        <end position="259"/>
    </location>
</feature>
<comment type="similarity">
    <text evidence="2">Belongs to the INKA family.</text>
</comment>
<dbReference type="OMA" id="NCHIPRV"/>
<keyword evidence="3" id="KW-0539">Nucleus</keyword>
<protein>
    <recommendedName>
        <fullName evidence="7">PAK4-inhibitor INKA2</fullName>
    </recommendedName>
    <alternativeName>
        <fullName evidence="6">PAK4-inhibitor inka2</fullName>
    </alternativeName>
</protein>
<dbReference type="Pfam" id="PF15342">
    <property type="entry name" value="FAM212"/>
    <property type="match status" value="1"/>
</dbReference>
<accession>A0A9J8BQE1</accession>
<dbReference type="InterPro" id="IPR039201">
    <property type="entry name" value="Inka"/>
</dbReference>
<evidence type="ECO:0000256" key="3">
    <source>
        <dbReference type="ARBA" id="ARBA00023242"/>
    </source>
</evidence>
<evidence type="ECO:0000256" key="8">
    <source>
        <dbReference type="SAM" id="MobiDB-lite"/>
    </source>
</evidence>
<dbReference type="PANTHER" id="PTHR28615">
    <property type="entry name" value="PAK4-INHIBITOR INKA1-RELATED"/>
    <property type="match status" value="1"/>
</dbReference>
<dbReference type="Ensembl" id="ENSCCRT00000157594.1">
    <property type="protein sequence ID" value="ENSCCRP00000155410.1"/>
    <property type="gene ID" value="ENSCCRG00000065341.1"/>
</dbReference>
<evidence type="ECO:0000313" key="10">
    <source>
        <dbReference type="Ensembl" id="ENSCCRP00000155410.1"/>
    </source>
</evidence>
<dbReference type="AlphaFoldDB" id="A0A9J8BQE1"/>
<evidence type="ECO:0000256" key="2">
    <source>
        <dbReference type="ARBA" id="ARBA00008302"/>
    </source>
</evidence>
<organism evidence="10 11">
    <name type="scientific">Cyprinus carpio carpio</name>
    <dbReference type="NCBI Taxonomy" id="630221"/>
    <lineage>
        <taxon>Eukaryota</taxon>
        <taxon>Metazoa</taxon>
        <taxon>Chordata</taxon>
        <taxon>Craniata</taxon>
        <taxon>Vertebrata</taxon>
        <taxon>Euteleostomi</taxon>
        <taxon>Actinopterygii</taxon>
        <taxon>Neopterygii</taxon>
        <taxon>Teleostei</taxon>
        <taxon>Ostariophysi</taxon>
        <taxon>Cypriniformes</taxon>
        <taxon>Cyprinidae</taxon>
        <taxon>Cyprininae</taxon>
        <taxon>Cyprinus</taxon>
    </lineage>
</organism>
<reference evidence="10" key="1">
    <citation type="submission" date="2025-08" db="UniProtKB">
        <authorList>
            <consortium name="Ensembl"/>
        </authorList>
    </citation>
    <scope>IDENTIFICATION</scope>
</reference>
<feature type="region of interest" description="Disordered" evidence="8">
    <location>
        <begin position="230"/>
        <end position="259"/>
    </location>
</feature>
<evidence type="ECO:0000256" key="6">
    <source>
        <dbReference type="ARBA" id="ARBA00070090"/>
    </source>
</evidence>
<dbReference type="FunFam" id="3.30.200.20:FF:000319">
    <property type="entry name" value="Inka box actin regulator 2"/>
    <property type="match status" value="1"/>
</dbReference>
<name>A0A9J8BQE1_CYPCA</name>
<dbReference type="Gene3D" id="3.30.200.20">
    <property type="entry name" value="Phosphorylase Kinase, domain 1"/>
    <property type="match status" value="1"/>
</dbReference>
<dbReference type="GO" id="GO:0030291">
    <property type="term" value="F:protein serine/threonine kinase inhibitor activity"/>
    <property type="evidence" value="ECO:0007669"/>
    <property type="project" value="InterPro"/>
</dbReference>
<feature type="region of interest" description="Disordered" evidence="8">
    <location>
        <begin position="166"/>
        <end position="186"/>
    </location>
</feature>
<evidence type="ECO:0000256" key="4">
    <source>
        <dbReference type="ARBA" id="ARBA00045406"/>
    </source>
</evidence>
<reference evidence="10" key="2">
    <citation type="submission" date="2025-09" db="UniProtKB">
        <authorList>
            <consortium name="Ensembl"/>
        </authorList>
    </citation>
    <scope>IDENTIFICATION</scope>
</reference>
<evidence type="ECO:0000259" key="9">
    <source>
        <dbReference type="Pfam" id="PF15342"/>
    </source>
</evidence>
<dbReference type="PANTHER" id="PTHR28615:SF2">
    <property type="entry name" value="PAK4-INHIBITOR INKA2"/>
    <property type="match status" value="1"/>
</dbReference>
<evidence type="ECO:0000313" key="11">
    <source>
        <dbReference type="Proteomes" id="UP001108240"/>
    </source>
</evidence>
<sequence length="360" mass="40518">MSCAVNHVALLRTETEIPLEISAISCRERQTHLLDQLWGEDQTDLGDMDSNLRRLKHDLDSLWQSDEGLQAQMNSVIGALQELKLLQVQTALEELELSSKTSLASSYTRTMLDQINNSSRITHLNRTQNTQKQECFKTELTMEPSLFLTSSPAEKRHIPRRVYGGSLSTSSSFSSQEDTTDNSFSSYDIDDSTDWTASLMNHSRNRQPLVLGDNVFADLVGNWLDLPDVGGQTAGEEQNDSSLKDTLSESSSSSNSQDLSRKLSLTASIFKRVLRRVRPRHHQESEGMDVCKQPKITCRKPKSDVSKPFWVRTRGMKKKTTPTQQEGVAYQGSEGLIDRGWVETVEKHPSVFDYSSAVWV</sequence>
<evidence type="ECO:0000256" key="5">
    <source>
        <dbReference type="ARBA" id="ARBA00046852"/>
    </source>
</evidence>
<feature type="compositionally biased region" description="Low complexity" evidence="8">
    <location>
        <begin position="166"/>
        <end position="175"/>
    </location>
</feature>
<comment type="subunit">
    <text evidence="5">Interacts with PAK4.</text>
</comment>
<comment type="subcellular location">
    <subcellularLocation>
        <location evidence="1">Nucleus</location>
    </subcellularLocation>
</comment>
<dbReference type="InterPro" id="IPR029267">
    <property type="entry name" value="FAM212"/>
</dbReference>
<feature type="domain" description="FAM212" evidence="9">
    <location>
        <begin position="178"/>
        <end position="228"/>
    </location>
</feature>
<evidence type="ECO:0000256" key="7">
    <source>
        <dbReference type="ARBA" id="ARBA00072461"/>
    </source>
</evidence>
<evidence type="ECO:0000256" key="1">
    <source>
        <dbReference type="ARBA" id="ARBA00004123"/>
    </source>
</evidence>
<dbReference type="GO" id="GO:0019901">
    <property type="term" value="F:protein kinase binding"/>
    <property type="evidence" value="ECO:0007669"/>
    <property type="project" value="TreeGrafter"/>
</dbReference>
<dbReference type="GO" id="GO:0005634">
    <property type="term" value="C:nucleus"/>
    <property type="evidence" value="ECO:0007669"/>
    <property type="project" value="UniProtKB-SubCell"/>
</dbReference>
<dbReference type="Proteomes" id="UP001108240">
    <property type="component" value="Unplaced"/>
</dbReference>
<dbReference type="GeneTree" id="ENSGT00530000063849"/>
<proteinExistence type="inferred from homology"/>